<evidence type="ECO:0000313" key="5">
    <source>
        <dbReference type="Proteomes" id="UP000784294"/>
    </source>
</evidence>
<keyword evidence="2" id="KW-0853">WD repeat</keyword>
<protein>
    <submittedName>
        <fullName evidence="4">Uncharacterized protein</fullName>
    </submittedName>
</protein>
<dbReference type="GO" id="GO:0010970">
    <property type="term" value="P:transport along microtubule"/>
    <property type="evidence" value="ECO:0007669"/>
    <property type="project" value="TreeGrafter"/>
</dbReference>
<dbReference type="GO" id="GO:0005868">
    <property type="term" value="C:cytoplasmic dynein complex"/>
    <property type="evidence" value="ECO:0007669"/>
    <property type="project" value="TreeGrafter"/>
</dbReference>
<dbReference type="InterPro" id="IPR015943">
    <property type="entry name" value="WD40/YVTN_repeat-like_dom_sf"/>
</dbReference>
<evidence type="ECO:0000256" key="1">
    <source>
        <dbReference type="ARBA" id="ARBA00022490"/>
    </source>
</evidence>
<keyword evidence="5" id="KW-1185">Reference proteome</keyword>
<reference evidence="4" key="1">
    <citation type="submission" date="2018-11" db="EMBL/GenBank/DDBJ databases">
        <authorList>
            <consortium name="Pathogen Informatics"/>
        </authorList>
    </citation>
    <scope>NUCLEOTIDE SEQUENCE</scope>
</reference>
<dbReference type="InterPro" id="IPR036322">
    <property type="entry name" value="WD40_repeat_dom_sf"/>
</dbReference>
<proteinExistence type="predicted"/>
<comment type="caution">
    <text evidence="4">The sequence shown here is derived from an EMBL/GenBank/DDBJ whole genome shotgun (WGS) entry which is preliminary data.</text>
</comment>
<dbReference type="PANTHER" id="PTHR12442">
    <property type="entry name" value="DYNEIN INTERMEDIATE CHAIN"/>
    <property type="match status" value="1"/>
</dbReference>
<evidence type="ECO:0000256" key="2">
    <source>
        <dbReference type="ARBA" id="ARBA00022574"/>
    </source>
</evidence>
<keyword evidence="3" id="KW-0677">Repeat</keyword>
<dbReference type="AlphaFoldDB" id="A0A448WER0"/>
<dbReference type="OrthoDB" id="4189at2759"/>
<sequence>MPLFYTATIYFSTDELLTVSRQFFYDRWCRHRVVTCLDWSVTFPELLLAAYHSNEEALHEPEGVCLVWNMKFPSKTSPEYIFHCHSPITSATFARFHPNLVIAGTYSGQIVLWDSR</sequence>
<evidence type="ECO:0000256" key="3">
    <source>
        <dbReference type="ARBA" id="ARBA00022737"/>
    </source>
</evidence>
<keyword evidence="1" id="KW-0963">Cytoplasm</keyword>
<accession>A0A448WER0</accession>
<dbReference type="GO" id="GO:0045504">
    <property type="term" value="F:dynein heavy chain binding"/>
    <property type="evidence" value="ECO:0007669"/>
    <property type="project" value="TreeGrafter"/>
</dbReference>
<dbReference type="PANTHER" id="PTHR12442:SF22">
    <property type="entry name" value="CYTOPLASMIC DYNEIN 1 INTERMEDIATE CHAIN-RELATED"/>
    <property type="match status" value="1"/>
</dbReference>
<dbReference type="InterPro" id="IPR050687">
    <property type="entry name" value="Dynein_IC"/>
</dbReference>
<name>A0A448WER0_9PLAT</name>
<dbReference type="Gene3D" id="2.130.10.10">
    <property type="entry name" value="YVTN repeat-like/Quinoprotein amine dehydrogenase"/>
    <property type="match status" value="1"/>
</dbReference>
<organism evidence="4 5">
    <name type="scientific">Protopolystoma xenopodis</name>
    <dbReference type="NCBI Taxonomy" id="117903"/>
    <lineage>
        <taxon>Eukaryota</taxon>
        <taxon>Metazoa</taxon>
        <taxon>Spiralia</taxon>
        <taxon>Lophotrochozoa</taxon>
        <taxon>Platyhelminthes</taxon>
        <taxon>Monogenea</taxon>
        <taxon>Polyopisthocotylea</taxon>
        <taxon>Polystomatidea</taxon>
        <taxon>Polystomatidae</taxon>
        <taxon>Protopolystoma</taxon>
    </lineage>
</organism>
<dbReference type="GO" id="GO:0045503">
    <property type="term" value="F:dynein light chain binding"/>
    <property type="evidence" value="ECO:0007669"/>
    <property type="project" value="TreeGrafter"/>
</dbReference>
<dbReference type="EMBL" id="CAAALY010007289">
    <property type="protein sequence ID" value="VEL09807.1"/>
    <property type="molecule type" value="Genomic_DNA"/>
</dbReference>
<gene>
    <name evidence="4" type="ORF">PXEA_LOCUS3247</name>
</gene>
<dbReference type="Proteomes" id="UP000784294">
    <property type="component" value="Unassembled WGS sequence"/>
</dbReference>
<dbReference type="SUPFAM" id="SSF50978">
    <property type="entry name" value="WD40 repeat-like"/>
    <property type="match status" value="1"/>
</dbReference>
<evidence type="ECO:0000313" key="4">
    <source>
        <dbReference type="EMBL" id="VEL09807.1"/>
    </source>
</evidence>